<evidence type="ECO:0000313" key="2">
    <source>
        <dbReference type="EMBL" id="MBB5537836.1"/>
    </source>
</evidence>
<dbReference type="SUPFAM" id="SSF47857">
    <property type="entry name" value="Apolipophorin-III"/>
    <property type="match status" value="1"/>
</dbReference>
<dbReference type="Pfam" id="PF09361">
    <property type="entry name" value="Phasin_2"/>
    <property type="match status" value="1"/>
</dbReference>
<name>A0A7W8UED3_9HYPH</name>
<dbReference type="Proteomes" id="UP000585507">
    <property type="component" value="Unassembled WGS sequence"/>
</dbReference>
<dbReference type="EMBL" id="JACHBK010000011">
    <property type="protein sequence ID" value="MBB5537836.1"/>
    <property type="molecule type" value="Genomic_DNA"/>
</dbReference>
<sequence length="116" mass="12670">MFNFEDANKKSKETLDTMLKSYSALTKAFQAIASEAADYSKKAFEDSVAHIEKISTVKSVETAFELQTKYVKSAYGGYITEATKLGEMYADLAKDVYKPYEAPVAKATAAVRSAAA</sequence>
<organism evidence="2 3">
    <name type="scientific">Rhizobium giardinii</name>
    <dbReference type="NCBI Taxonomy" id="56731"/>
    <lineage>
        <taxon>Bacteria</taxon>
        <taxon>Pseudomonadati</taxon>
        <taxon>Pseudomonadota</taxon>
        <taxon>Alphaproteobacteria</taxon>
        <taxon>Hyphomicrobiales</taxon>
        <taxon>Rhizobiaceae</taxon>
        <taxon>Rhizobium/Agrobacterium group</taxon>
        <taxon>Rhizobium</taxon>
    </lineage>
</organism>
<dbReference type="RefSeq" id="WP_018329892.1">
    <property type="nucleotide sequence ID" value="NZ_JACHBK010000011.1"/>
</dbReference>
<dbReference type="AlphaFoldDB" id="A0A7W8UED3"/>
<protein>
    <submittedName>
        <fullName evidence="2">Phasin family protein</fullName>
    </submittedName>
</protein>
<reference evidence="2 3" key="1">
    <citation type="submission" date="2020-08" db="EMBL/GenBank/DDBJ databases">
        <title>Genomic Encyclopedia of Type Strains, Phase IV (KMG-V): Genome sequencing to study the core and pangenomes of soil and plant-associated prokaryotes.</title>
        <authorList>
            <person name="Whitman W."/>
        </authorList>
    </citation>
    <scope>NUCLEOTIDE SEQUENCE [LARGE SCALE GENOMIC DNA]</scope>
    <source>
        <strain evidence="2 3">SEMIA 4084</strain>
    </source>
</reference>
<evidence type="ECO:0000313" key="3">
    <source>
        <dbReference type="Proteomes" id="UP000585507"/>
    </source>
</evidence>
<gene>
    <name evidence="2" type="ORF">GGD55_004557</name>
</gene>
<dbReference type="InterPro" id="IPR018968">
    <property type="entry name" value="Phasin"/>
</dbReference>
<proteinExistence type="predicted"/>
<accession>A0A7W8UED3</accession>
<evidence type="ECO:0000259" key="1">
    <source>
        <dbReference type="Pfam" id="PF09361"/>
    </source>
</evidence>
<comment type="caution">
    <text evidence="2">The sequence shown here is derived from an EMBL/GenBank/DDBJ whole genome shotgun (WGS) entry which is preliminary data.</text>
</comment>
<feature type="domain" description="Phasin" evidence="1">
    <location>
        <begin position="5"/>
        <end position="102"/>
    </location>
</feature>
<keyword evidence="3" id="KW-1185">Reference proteome</keyword>